<reference evidence="5" key="1">
    <citation type="journal article" date="2014" name="PLoS Negl. Trop. Dis.">
        <title>Identification and characterization of seminal fluid proteins in the Asian tiger mosquito, Aedes albopictus.</title>
        <authorList>
            <person name="Boes K.E."/>
            <person name="Ribeiro J.M."/>
            <person name="Wong A."/>
            <person name="Harrington L.C."/>
            <person name="Wolfner M.F."/>
            <person name="Sirot L.K."/>
        </authorList>
    </citation>
    <scope>NUCLEOTIDE SEQUENCE</scope>
    <source>
        <tissue evidence="5">Reproductive organs</tissue>
    </source>
</reference>
<accession>A0A023EFG9</accession>
<dbReference type="AlphaFoldDB" id="A0A023EFG9"/>
<sequence length="153" mass="16972">MSITEKDLYRDTPVRYLGYANEIGEAFRPVIRKVFVHASYVVAVGYVLADTADKSRKQYAKPEILGGGARGAAMIASGDTLLWQMFASVIIPGFTINRICWLSKKVLSMNKVKGPLGKWAPTALGLLAIPFIIHPIDHGVDLVMDQTYRKYVK</sequence>
<evidence type="ECO:0000256" key="4">
    <source>
        <dbReference type="SAM" id="Phobius"/>
    </source>
</evidence>
<keyword evidence="4" id="KW-0812">Transmembrane</keyword>
<protein>
    <recommendedName>
        <fullName evidence="2">Mitochondrial fission process protein 1</fullName>
    </recommendedName>
    <alternativeName>
        <fullName evidence="3">Mitochondrial 18 kDa protein</fullName>
    </alternativeName>
</protein>
<evidence type="ECO:0000256" key="3">
    <source>
        <dbReference type="ARBA" id="ARBA00029631"/>
    </source>
</evidence>
<evidence type="ECO:0000256" key="1">
    <source>
        <dbReference type="ARBA" id="ARBA00009224"/>
    </source>
</evidence>
<evidence type="ECO:0000313" key="5">
    <source>
        <dbReference type="EMBL" id="JAC08163.1"/>
    </source>
</evidence>
<proteinExistence type="evidence at transcript level"/>
<evidence type="ECO:0000256" key="2">
    <source>
        <dbReference type="ARBA" id="ARBA00017835"/>
    </source>
</evidence>
<dbReference type="PANTHER" id="PTHR11001:SF2">
    <property type="entry name" value="MITOCHONDRIAL FISSION PROCESS PROTEIN 1"/>
    <property type="match status" value="1"/>
</dbReference>
<dbReference type="EMBL" id="GAPW01005435">
    <property type="protein sequence ID" value="JAC08163.1"/>
    <property type="molecule type" value="mRNA"/>
</dbReference>
<dbReference type="InterPro" id="IPR019560">
    <property type="entry name" value="Mitochondrial_18_kDa_protein"/>
</dbReference>
<dbReference type="GO" id="GO:0005739">
    <property type="term" value="C:mitochondrion"/>
    <property type="evidence" value="ECO:0007669"/>
    <property type="project" value="TreeGrafter"/>
</dbReference>
<dbReference type="VEuPathDB" id="VectorBase:AALC636_016180"/>
<keyword evidence="4" id="KW-0472">Membrane</keyword>
<dbReference type="VEuPathDB" id="VectorBase:AALFPA_052355"/>
<dbReference type="Pfam" id="PF10558">
    <property type="entry name" value="MTP18"/>
    <property type="match status" value="2"/>
</dbReference>
<keyword evidence="4" id="KW-1133">Transmembrane helix</keyword>
<name>A0A023EFG9_AEDAL</name>
<feature type="transmembrane region" description="Helical" evidence="4">
    <location>
        <begin position="81"/>
        <end position="101"/>
    </location>
</feature>
<dbReference type="VEuPathDB" id="VectorBase:AALF007360"/>
<dbReference type="GO" id="GO:0000266">
    <property type="term" value="P:mitochondrial fission"/>
    <property type="evidence" value="ECO:0007669"/>
    <property type="project" value="TreeGrafter"/>
</dbReference>
<organism evidence="5">
    <name type="scientific">Aedes albopictus</name>
    <name type="common">Asian tiger mosquito</name>
    <name type="synonym">Stegomyia albopicta</name>
    <dbReference type="NCBI Taxonomy" id="7160"/>
    <lineage>
        <taxon>Eukaryota</taxon>
        <taxon>Metazoa</taxon>
        <taxon>Ecdysozoa</taxon>
        <taxon>Arthropoda</taxon>
        <taxon>Hexapoda</taxon>
        <taxon>Insecta</taxon>
        <taxon>Pterygota</taxon>
        <taxon>Neoptera</taxon>
        <taxon>Endopterygota</taxon>
        <taxon>Diptera</taxon>
        <taxon>Nematocera</taxon>
        <taxon>Culicoidea</taxon>
        <taxon>Culicidae</taxon>
        <taxon>Culicinae</taxon>
        <taxon>Aedini</taxon>
        <taxon>Aedes</taxon>
        <taxon>Stegomyia</taxon>
    </lineage>
</organism>
<comment type="similarity">
    <text evidence="1">Belongs to the MTFP1 family.</text>
</comment>
<dbReference type="PANTHER" id="PTHR11001">
    <property type="entry name" value="MITOCHONDRIAL FISSION PROCESS PROTEIN 1"/>
    <property type="match status" value="1"/>
</dbReference>